<protein>
    <submittedName>
        <fullName evidence="1">Uncharacterized protein</fullName>
    </submittedName>
</protein>
<evidence type="ECO:0000313" key="2">
    <source>
        <dbReference type="Proteomes" id="UP000297910"/>
    </source>
</evidence>
<organism evidence="1 2">
    <name type="scientific">Botrytis paeoniae</name>
    <dbReference type="NCBI Taxonomy" id="278948"/>
    <lineage>
        <taxon>Eukaryota</taxon>
        <taxon>Fungi</taxon>
        <taxon>Dikarya</taxon>
        <taxon>Ascomycota</taxon>
        <taxon>Pezizomycotina</taxon>
        <taxon>Leotiomycetes</taxon>
        <taxon>Helotiales</taxon>
        <taxon>Sclerotiniaceae</taxon>
        <taxon>Botrytis</taxon>
    </lineage>
</organism>
<comment type="caution">
    <text evidence="1">The sequence shown here is derived from an EMBL/GenBank/DDBJ whole genome shotgun (WGS) entry which is preliminary data.</text>
</comment>
<keyword evidence="2" id="KW-1185">Reference proteome</keyword>
<accession>A0A4Z1F4I7</accession>
<evidence type="ECO:0000313" key="1">
    <source>
        <dbReference type="EMBL" id="TGO19365.1"/>
    </source>
</evidence>
<dbReference type="Proteomes" id="UP000297910">
    <property type="component" value="Unassembled WGS sequence"/>
</dbReference>
<gene>
    <name evidence="1" type="ORF">BPAE_0343g00100</name>
</gene>
<dbReference type="EMBL" id="PQXI01000341">
    <property type="protein sequence ID" value="TGO19365.1"/>
    <property type="molecule type" value="Genomic_DNA"/>
</dbReference>
<sequence>MVHPQQVQGKLYSFLSRSELKKTDIVFDANVTDLITTSLKEDHEYLPIAPVRKRPYPIQIKLHNNHSWGWSRGQQTLLITTLPERSYLKIDEFYEVPMHALREVTDDYGIPLSIPAKHRGGLAELKVHISRRDLERNYEQLSRDVHDQDDLLKAMGNLNLGFKVEKLG</sequence>
<name>A0A4Z1F4I7_9HELO</name>
<reference evidence="1 2" key="1">
    <citation type="submission" date="2017-12" db="EMBL/GenBank/DDBJ databases">
        <title>Comparative genomics of Botrytis spp.</title>
        <authorList>
            <person name="Valero-Jimenez C.A."/>
            <person name="Tapia P."/>
            <person name="Veloso J."/>
            <person name="Silva-Moreno E."/>
            <person name="Staats M."/>
            <person name="Valdes J.H."/>
            <person name="Van Kan J.A.L."/>
        </authorList>
    </citation>
    <scope>NUCLEOTIDE SEQUENCE [LARGE SCALE GENOMIC DNA]</scope>
    <source>
        <strain evidence="1 2">Bp0003</strain>
    </source>
</reference>
<proteinExistence type="predicted"/>
<dbReference type="AlphaFoldDB" id="A0A4Z1F4I7"/>